<keyword evidence="8 10" id="KW-0472">Membrane</keyword>
<keyword evidence="7 10" id="KW-1133">Transmembrane helix</keyword>
<proteinExistence type="inferred from homology"/>
<evidence type="ECO:0000313" key="11">
    <source>
        <dbReference type="EMBL" id="RZC41551.1"/>
    </source>
</evidence>
<evidence type="ECO:0000313" key="12">
    <source>
        <dbReference type="Proteomes" id="UP000292052"/>
    </source>
</evidence>
<comment type="function">
    <text evidence="10">Stabilizing subunit of the glycosylphosphatidylinositol-mannosyltransferase I complex which catalyzes the transfer of the first mannose, via an alpha-1,4 bond from a dolichol-phosphate-mannose (Dol-P-Man) to the glucosaminyl acyl phosphatidylinositol (GlcN-(acyl)PI) intermediate to generate alpha-D-Man-(1-&gt;4)-alpha-D-GlcN-(1-&gt;6)-(1-radyl,2-acyl-sn-glycero-3-phospho)-2-acyl-inositol and participates in the sixth step of the glycosylphosphatidylinositol-anchor biosynthesis. Probably acts by stabilizing the mannosyltransferase PIGM.</text>
</comment>
<feature type="chain" id="PRO_5025075551" description="Phosphatidylinositol-glycan biosynthesis class X protein" evidence="10">
    <location>
        <begin position="17"/>
        <end position="226"/>
    </location>
</feature>
<gene>
    <name evidence="11" type="ORF">BDFB_004628</name>
</gene>
<evidence type="ECO:0000256" key="1">
    <source>
        <dbReference type="ARBA" id="ARBA00004389"/>
    </source>
</evidence>
<organism evidence="11 12">
    <name type="scientific">Asbolus verrucosus</name>
    <name type="common">Desert ironclad beetle</name>
    <dbReference type="NCBI Taxonomy" id="1661398"/>
    <lineage>
        <taxon>Eukaryota</taxon>
        <taxon>Metazoa</taxon>
        <taxon>Ecdysozoa</taxon>
        <taxon>Arthropoda</taxon>
        <taxon>Hexapoda</taxon>
        <taxon>Insecta</taxon>
        <taxon>Pterygota</taxon>
        <taxon>Neoptera</taxon>
        <taxon>Endopterygota</taxon>
        <taxon>Coleoptera</taxon>
        <taxon>Polyphaga</taxon>
        <taxon>Cucujiformia</taxon>
        <taxon>Tenebrionidae</taxon>
        <taxon>Pimeliinae</taxon>
        <taxon>Asbolus</taxon>
    </lineage>
</organism>
<evidence type="ECO:0000256" key="4">
    <source>
        <dbReference type="ARBA" id="ARBA00022502"/>
    </source>
</evidence>
<keyword evidence="5 10" id="KW-0812">Transmembrane</keyword>
<dbReference type="InterPro" id="IPR040039">
    <property type="entry name" value="PIGX"/>
</dbReference>
<evidence type="ECO:0000256" key="7">
    <source>
        <dbReference type="ARBA" id="ARBA00022989"/>
    </source>
</evidence>
<comment type="pathway">
    <text evidence="2 10">Glycolipid biosynthesis; glycosylphosphatidylinositol-anchor biosynthesis.</text>
</comment>
<accession>A0A482W8P3</accession>
<dbReference type="Pfam" id="PF08320">
    <property type="entry name" value="PIG-X"/>
    <property type="match status" value="1"/>
</dbReference>
<dbReference type="EMBL" id="QDEB01016084">
    <property type="protein sequence ID" value="RZC41551.1"/>
    <property type="molecule type" value="Genomic_DNA"/>
</dbReference>
<reference evidence="11 12" key="1">
    <citation type="submission" date="2017-03" db="EMBL/GenBank/DDBJ databases">
        <title>Genome of the blue death feigning beetle - Asbolus verrucosus.</title>
        <authorList>
            <person name="Rider S.D."/>
        </authorList>
    </citation>
    <scope>NUCLEOTIDE SEQUENCE [LARGE SCALE GENOMIC DNA]</scope>
    <source>
        <strain evidence="11">Butters</strain>
        <tissue evidence="11">Head and leg muscle</tissue>
    </source>
</reference>
<sequence length="226" mass="25139">MEFWSIFVILTTAIEATKLRTDAKCKILNVSLTQKIDNEGFHRELNWLLERGADSLQCKLAIKLDVGEEMFINPDQIADLNRMGLLSVVIDGDVDVEVPSHLATKHTAYIFVPPFLNKVSLKLPFHLRYQRAQISGGYGKVVVNKPDILAICPKPCGKTELRAPCDMTNRVKCAWNNVSYEALFDETELLVPVGDLDDYPLVSIVTLLLGCAGCIYTLSVLSTTPL</sequence>
<evidence type="ECO:0000256" key="10">
    <source>
        <dbReference type="RuleBase" id="RU366056"/>
    </source>
</evidence>
<dbReference type="GO" id="GO:0006506">
    <property type="term" value="P:GPI anchor biosynthetic process"/>
    <property type="evidence" value="ECO:0007669"/>
    <property type="project" value="UniProtKB-UniPathway"/>
</dbReference>
<keyword evidence="9" id="KW-0325">Glycoprotein</keyword>
<keyword evidence="4 10" id="KW-0337">GPI-anchor biosynthesis</keyword>
<evidence type="ECO:0000256" key="9">
    <source>
        <dbReference type="ARBA" id="ARBA00023180"/>
    </source>
</evidence>
<dbReference type="UniPathway" id="UPA00196"/>
<dbReference type="AlphaFoldDB" id="A0A482W8P3"/>
<dbReference type="PANTHER" id="PTHR28650:SF1">
    <property type="entry name" value="PHOSPHATIDYLINOSITOL-GLYCAN BIOSYNTHESIS CLASS X PROTEIN"/>
    <property type="match status" value="1"/>
</dbReference>
<feature type="transmembrane region" description="Helical" evidence="10">
    <location>
        <begin position="199"/>
        <end position="221"/>
    </location>
</feature>
<comment type="caution">
    <text evidence="11">The sequence shown here is derived from an EMBL/GenBank/DDBJ whole genome shotgun (WGS) entry which is preliminary data.</text>
</comment>
<name>A0A482W8P3_ASBVE</name>
<evidence type="ECO:0000256" key="6">
    <source>
        <dbReference type="ARBA" id="ARBA00022824"/>
    </source>
</evidence>
<dbReference type="GO" id="GO:0005789">
    <property type="term" value="C:endoplasmic reticulum membrane"/>
    <property type="evidence" value="ECO:0007669"/>
    <property type="project" value="UniProtKB-SubCell"/>
</dbReference>
<evidence type="ECO:0000256" key="8">
    <source>
        <dbReference type="ARBA" id="ARBA00023136"/>
    </source>
</evidence>
<dbReference type="PANTHER" id="PTHR28650">
    <property type="entry name" value="PHOSPHATIDYLINOSITOL-GLYCAN BIOSYNTHESIS CLASS X PROTEIN"/>
    <property type="match status" value="1"/>
</dbReference>
<keyword evidence="12" id="KW-1185">Reference proteome</keyword>
<comment type="subcellular location">
    <subcellularLocation>
        <location evidence="1 10">Endoplasmic reticulum membrane</location>
        <topology evidence="1 10">Single-pass membrane protein</topology>
    </subcellularLocation>
</comment>
<dbReference type="STRING" id="1661398.A0A482W8P3"/>
<keyword evidence="10" id="KW-0732">Signal</keyword>
<dbReference type="SMART" id="SM00780">
    <property type="entry name" value="PIG-X"/>
    <property type="match status" value="1"/>
</dbReference>
<evidence type="ECO:0000256" key="5">
    <source>
        <dbReference type="ARBA" id="ARBA00022692"/>
    </source>
</evidence>
<keyword evidence="6 10" id="KW-0256">Endoplasmic reticulum</keyword>
<comment type="similarity">
    <text evidence="3 10">Belongs to the PIGX family.</text>
</comment>
<evidence type="ECO:0000256" key="2">
    <source>
        <dbReference type="ARBA" id="ARBA00004687"/>
    </source>
</evidence>
<dbReference type="Proteomes" id="UP000292052">
    <property type="component" value="Unassembled WGS sequence"/>
</dbReference>
<evidence type="ECO:0000256" key="3">
    <source>
        <dbReference type="ARBA" id="ARBA00010345"/>
    </source>
</evidence>
<feature type="signal peptide" evidence="10">
    <location>
        <begin position="1"/>
        <end position="16"/>
    </location>
</feature>
<protein>
    <recommendedName>
        <fullName evidence="10">Phosphatidylinositol-glycan biosynthesis class X protein</fullName>
    </recommendedName>
</protein>
<dbReference type="InterPro" id="IPR013233">
    <property type="entry name" value="PIG-X/PBN1"/>
</dbReference>
<dbReference type="OrthoDB" id="5546453at2759"/>